<evidence type="ECO:0000256" key="3">
    <source>
        <dbReference type="ARBA" id="ARBA00022448"/>
    </source>
</evidence>
<evidence type="ECO:0000256" key="7">
    <source>
        <dbReference type="ARBA" id="ARBA00022989"/>
    </source>
</evidence>
<feature type="transmembrane region" description="Helical" evidence="9">
    <location>
        <begin position="285"/>
        <end position="314"/>
    </location>
</feature>
<keyword evidence="7 9" id="KW-1133">Transmembrane helix</keyword>
<dbReference type="PIRSF" id="PIRSF006060">
    <property type="entry name" value="AA_transporter"/>
    <property type="match status" value="1"/>
</dbReference>
<gene>
    <name evidence="10" type="ORF">DBV39_04755</name>
</gene>
<evidence type="ECO:0000256" key="1">
    <source>
        <dbReference type="ARBA" id="ARBA00004651"/>
    </source>
</evidence>
<feature type="transmembrane region" description="Helical" evidence="9">
    <location>
        <begin position="360"/>
        <end position="381"/>
    </location>
</feature>
<keyword evidence="5 9" id="KW-0812">Transmembrane</keyword>
<dbReference type="Gene3D" id="1.20.1740.10">
    <property type="entry name" value="Amino acid/polyamine transporter I"/>
    <property type="match status" value="1"/>
</dbReference>
<evidence type="ECO:0000313" key="10">
    <source>
        <dbReference type="EMBL" id="AWB35631.1"/>
    </source>
</evidence>
<dbReference type="InterPro" id="IPR004754">
    <property type="entry name" value="Amino_acid_antiprt"/>
</dbReference>
<accession>A0A2R4XPD2</accession>
<dbReference type="GO" id="GO:0005886">
    <property type="term" value="C:plasma membrane"/>
    <property type="evidence" value="ECO:0007669"/>
    <property type="project" value="UniProtKB-SubCell"/>
</dbReference>
<dbReference type="KEGG" id="boz:DBV39_04755"/>
<evidence type="ECO:0000256" key="6">
    <source>
        <dbReference type="ARBA" id="ARBA00022970"/>
    </source>
</evidence>
<dbReference type="Proteomes" id="UP000244571">
    <property type="component" value="Chromosome"/>
</dbReference>
<dbReference type="Pfam" id="PF13520">
    <property type="entry name" value="AA_permease_2"/>
    <property type="match status" value="1"/>
</dbReference>
<dbReference type="EMBL" id="CP028901">
    <property type="protein sequence ID" value="AWB35631.1"/>
    <property type="molecule type" value="Genomic_DNA"/>
</dbReference>
<dbReference type="AlphaFoldDB" id="A0A2R4XPD2"/>
<feature type="transmembrane region" description="Helical" evidence="9">
    <location>
        <begin position="153"/>
        <end position="174"/>
    </location>
</feature>
<dbReference type="GO" id="GO:0022857">
    <property type="term" value="F:transmembrane transporter activity"/>
    <property type="evidence" value="ECO:0007669"/>
    <property type="project" value="InterPro"/>
</dbReference>
<feature type="transmembrane region" description="Helical" evidence="9">
    <location>
        <begin position="35"/>
        <end position="58"/>
    </location>
</feature>
<keyword evidence="6" id="KW-0029">Amino-acid transport</keyword>
<evidence type="ECO:0000256" key="8">
    <source>
        <dbReference type="ARBA" id="ARBA00023136"/>
    </source>
</evidence>
<keyword evidence="3" id="KW-0813">Transport</keyword>
<organism evidence="10 11">
    <name type="scientific">Orrella marina</name>
    <dbReference type="NCBI Taxonomy" id="2163011"/>
    <lineage>
        <taxon>Bacteria</taxon>
        <taxon>Pseudomonadati</taxon>
        <taxon>Pseudomonadota</taxon>
        <taxon>Betaproteobacteria</taxon>
        <taxon>Burkholderiales</taxon>
        <taxon>Alcaligenaceae</taxon>
        <taxon>Orrella</taxon>
    </lineage>
</organism>
<dbReference type="PANTHER" id="PTHR42770:SF4">
    <property type="entry name" value="ARGININE_ORNITHINE ANTIPORTER-RELATED"/>
    <property type="match status" value="1"/>
</dbReference>
<dbReference type="GO" id="GO:0006865">
    <property type="term" value="P:amino acid transport"/>
    <property type="evidence" value="ECO:0007669"/>
    <property type="project" value="UniProtKB-KW"/>
</dbReference>
<dbReference type="NCBIfam" id="TIGR00905">
    <property type="entry name" value="2A0302"/>
    <property type="match status" value="1"/>
</dbReference>
<evidence type="ECO:0000256" key="9">
    <source>
        <dbReference type="SAM" id="Phobius"/>
    </source>
</evidence>
<feature type="transmembrane region" description="Helical" evidence="9">
    <location>
        <begin position="202"/>
        <end position="223"/>
    </location>
</feature>
<comment type="subcellular location">
    <subcellularLocation>
        <location evidence="1">Cell membrane</location>
        <topology evidence="1">Multi-pass membrane protein</topology>
    </subcellularLocation>
</comment>
<name>A0A2R4XPD2_9BURK</name>
<feature type="transmembrane region" description="Helical" evidence="9">
    <location>
        <begin position="79"/>
        <end position="104"/>
    </location>
</feature>
<protein>
    <submittedName>
        <fullName evidence="10">Arginine:agmatine antiporter</fullName>
    </submittedName>
</protein>
<feature type="transmembrane region" description="Helical" evidence="9">
    <location>
        <begin position="235"/>
        <end position="257"/>
    </location>
</feature>
<reference evidence="10 11" key="1">
    <citation type="submission" date="2018-04" db="EMBL/GenBank/DDBJ databases">
        <title>Bordetella sp. HZ20 isolated from seawater.</title>
        <authorList>
            <person name="Sun C."/>
        </authorList>
    </citation>
    <scope>NUCLEOTIDE SEQUENCE [LARGE SCALE GENOMIC DNA]</scope>
    <source>
        <strain evidence="10 11">HZ20</strain>
    </source>
</reference>
<evidence type="ECO:0000256" key="4">
    <source>
        <dbReference type="ARBA" id="ARBA00022475"/>
    </source>
</evidence>
<dbReference type="OrthoDB" id="3185104at2"/>
<feature type="transmembrane region" description="Helical" evidence="9">
    <location>
        <begin position="335"/>
        <end position="354"/>
    </location>
</feature>
<proteinExistence type="inferred from homology"/>
<feature type="transmembrane region" description="Helical" evidence="9">
    <location>
        <begin position="455"/>
        <end position="473"/>
    </location>
</feature>
<keyword evidence="8 9" id="KW-0472">Membrane</keyword>
<keyword evidence="11" id="KW-1185">Reference proteome</keyword>
<dbReference type="InterPro" id="IPR050367">
    <property type="entry name" value="APC_superfamily"/>
</dbReference>
<dbReference type="PANTHER" id="PTHR42770">
    <property type="entry name" value="AMINO ACID TRANSPORTER-RELATED"/>
    <property type="match status" value="1"/>
</dbReference>
<feature type="transmembrane region" description="Helical" evidence="9">
    <location>
        <begin position="393"/>
        <end position="416"/>
    </location>
</feature>
<keyword evidence="4" id="KW-1003">Cell membrane</keyword>
<sequence length="479" mass="51612">MEQKIGLFALVAVVVSSMIGSGVDSLPQNMAQQSAVGPVVIAWIICGFGMYFIARTFIVLSDVRPDLQAGIYMYAREGFGSLAAFLVAWGYWLMTLFSNVAFAVMVMDVMDYFMPGDFTGGNNVASIIGASLLIWGFHSLVLRGTMIAGSINFIGTVAKLIPLVFFVGIVVYYLDSAELFQNVWGTHPAVHEKPLGSITSQVLAPLYVALWCFIGVEGAVALSGRARNKADVGRATFIGFVISLVICLLVSVLPFGVLSQPALSAIDNPSTAGVMNYLMGTWAEWFISAGVLVSILSSWLAWTMICAEIPMVAAINGTFPKKFATKNQHGAASSALWISSSIMQVILLMVYFAKHAWLDLLAISAITVLPAYFAASLFLCKLSLEQKRANQELAGKSLTFTTGLIGVGFCLFMLFASSFDDVAMTPLLLTLGIPFYFVARKEQGLSASSLHKWEWMGLAVLGVVDLIVIALFVSGKLVL</sequence>
<comment type="similarity">
    <text evidence="2">Belongs to the amino acid-polyamine-organocation (APC) superfamily. Basic amino acid/polyamine antiporter (APA) (TC 2.A.3.2) family.</text>
</comment>
<feature type="transmembrane region" description="Helical" evidence="9">
    <location>
        <begin position="124"/>
        <end position="141"/>
    </location>
</feature>
<evidence type="ECO:0000256" key="2">
    <source>
        <dbReference type="ARBA" id="ARBA00008220"/>
    </source>
</evidence>
<dbReference type="InterPro" id="IPR002293">
    <property type="entry name" value="AA/rel_permease1"/>
</dbReference>
<evidence type="ECO:0000313" key="11">
    <source>
        <dbReference type="Proteomes" id="UP000244571"/>
    </source>
</evidence>
<evidence type="ECO:0000256" key="5">
    <source>
        <dbReference type="ARBA" id="ARBA00022692"/>
    </source>
</evidence>